<comment type="caution">
    <text evidence="1">The sequence shown here is derived from an EMBL/GenBank/DDBJ whole genome shotgun (WGS) entry which is preliminary data.</text>
</comment>
<gene>
    <name evidence="1" type="ORF">NQ176_g4642</name>
</gene>
<proteinExistence type="predicted"/>
<evidence type="ECO:0000313" key="2">
    <source>
        <dbReference type="Proteomes" id="UP001143910"/>
    </source>
</evidence>
<dbReference type="Proteomes" id="UP001143910">
    <property type="component" value="Unassembled WGS sequence"/>
</dbReference>
<dbReference type="EMBL" id="JANJQO010000522">
    <property type="protein sequence ID" value="KAJ2976950.1"/>
    <property type="molecule type" value="Genomic_DNA"/>
</dbReference>
<accession>A0ACC1NCD5</accession>
<evidence type="ECO:0000313" key="1">
    <source>
        <dbReference type="EMBL" id="KAJ2976950.1"/>
    </source>
</evidence>
<reference evidence="1" key="1">
    <citation type="submission" date="2022-08" db="EMBL/GenBank/DDBJ databases">
        <title>Genome Sequence of Lecanicillium fungicola.</title>
        <authorList>
            <person name="Buettner E."/>
        </authorList>
    </citation>
    <scope>NUCLEOTIDE SEQUENCE</scope>
    <source>
        <strain evidence="1">Babe33</strain>
    </source>
</reference>
<keyword evidence="2" id="KW-1185">Reference proteome</keyword>
<sequence length="121" mass="12730">MYCDQKNFSLTVPPSTKFLNNIFVGNGKSSLPTGSGISWYWNVFQNVDRPTNNGIAGDPLFVNPGAGQDTLDSAAGYRLQSTSPALLNGQVIADNGGIDFFGNVVSASNKPNRGAYNGPGV</sequence>
<protein>
    <submittedName>
        <fullName evidence="1">Uncharacterized protein</fullName>
    </submittedName>
</protein>
<name>A0ACC1NCD5_9HYPO</name>
<organism evidence="1 2">
    <name type="scientific">Zarea fungicola</name>
    <dbReference type="NCBI Taxonomy" id="93591"/>
    <lineage>
        <taxon>Eukaryota</taxon>
        <taxon>Fungi</taxon>
        <taxon>Dikarya</taxon>
        <taxon>Ascomycota</taxon>
        <taxon>Pezizomycotina</taxon>
        <taxon>Sordariomycetes</taxon>
        <taxon>Hypocreomycetidae</taxon>
        <taxon>Hypocreales</taxon>
        <taxon>Cordycipitaceae</taxon>
        <taxon>Zarea</taxon>
    </lineage>
</organism>